<accession>A0A0M0LIV7</accession>
<comment type="caution">
    <text evidence="4">The sequence shown here is derived from an EMBL/GenBank/DDBJ whole genome shotgun (WGS) entry which is preliminary data.</text>
</comment>
<dbReference type="GeneID" id="301134525"/>
<keyword evidence="5" id="KW-1185">Reference proteome</keyword>
<reference evidence="5" key="1">
    <citation type="submission" date="2015-08" db="EMBL/GenBank/DDBJ databases">
        <title>Fjat-10028 dsm 16317.</title>
        <authorList>
            <person name="Liu B."/>
            <person name="Wang J."/>
            <person name="Zhu Y."/>
            <person name="Liu G."/>
            <person name="Chen Q."/>
            <person name="Chen Z."/>
            <person name="Lan J."/>
            <person name="Che J."/>
            <person name="Ge C."/>
            <person name="Shi H."/>
            <person name="Pan Z."/>
            <person name="Liu X."/>
        </authorList>
    </citation>
    <scope>NUCLEOTIDE SEQUENCE [LARGE SCALE GENOMIC DNA]</scope>
    <source>
        <strain evidence="5">DSM 16317</strain>
    </source>
</reference>
<dbReference type="OrthoDB" id="9810250at2"/>
<keyword evidence="1 2" id="KW-0238">DNA-binding</keyword>
<dbReference type="InterPro" id="IPR039532">
    <property type="entry name" value="TetR_C_Firmicutes"/>
</dbReference>
<dbReference type="InterPro" id="IPR050624">
    <property type="entry name" value="HTH-type_Tx_Regulator"/>
</dbReference>
<name>A0A0M0LIV7_9BACL</name>
<evidence type="ECO:0000313" key="4">
    <source>
        <dbReference type="EMBL" id="KOO50969.1"/>
    </source>
</evidence>
<dbReference type="PROSITE" id="PS50977">
    <property type="entry name" value="HTH_TETR_2"/>
    <property type="match status" value="1"/>
</dbReference>
<protein>
    <submittedName>
        <fullName evidence="4">TetR family transcriptional regulator</fullName>
    </submittedName>
</protein>
<feature type="domain" description="HTH tetR-type" evidence="3">
    <location>
        <begin position="10"/>
        <end position="70"/>
    </location>
</feature>
<organism evidence="4 5">
    <name type="scientific">Viridibacillus arvi</name>
    <dbReference type="NCBI Taxonomy" id="263475"/>
    <lineage>
        <taxon>Bacteria</taxon>
        <taxon>Bacillati</taxon>
        <taxon>Bacillota</taxon>
        <taxon>Bacilli</taxon>
        <taxon>Bacillales</taxon>
        <taxon>Caryophanaceae</taxon>
        <taxon>Viridibacillus</taxon>
    </lineage>
</organism>
<feature type="DNA-binding region" description="H-T-H motif" evidence="2">
    <location>
        <begin position="33"/>
        <end position="52"/>
    </location>
</feature>
<dbReference type="Pfam" id="PF14278">
    <property type="entry name" value="TetR_C_8"/>
    <property type="match status" value="1"/>
</dbReference>
<dbReference type="STRING" id="263475.AMD00_00080"/>
<dbReference type="AlphaFoldDB" id="A0A0M0LIV7"/>
<dbReference type="EMBL" id="LILB01000001">
    <property type="protein sequence ID" value="KOO50969.1"/>
    <property type="molecule type" value="Genomic_DNA"/>
</dbReference>
<evidence type="ECO:0000313" key="5">
    <source>
        <dbReference type="Proteomes" id="UP000036867"/>
    </source>
</evidence>
<evidence type="ECO:0000256" key="1">
    <source>
        <dbReference type="ARBA" id="ARBA00023125"/>
    </source>
</evidence>
<dbReference type="InterPro" id="IPR009057">
    <property type="entry name" value="Homeodomain-like_sf"/>
</dbReference>
<dbReference type="PANTHER" id="PTHR43479">
    <property type="entry name" value="ACREF/ENVCD OPERON REPRESSOR-RELATED"/>
    <property type="match status" value="1"/>
</dbReference>
<gene>
    <name evidence="4" type="ORF">AMD00_00080</name>
</gene>
<dbReference type="Pfam" id="PF00440">
    <property type="entry name" value="TetR_N"/>
    <property type="match status" value="1"/>
</dbReference>
<proteinExistence type="predicted"/>
<dbReference type="InterPro" id="IPR001647">
    <property type="entry name" value="HTH_TetR"/>
</dbReference>
<evidence type="ECO:0000259" key="3">
    <source>
        <dbReference type="PROSITE" id="PS50977"/>
    </source>
</evidence>
<evidence type="ECO:0000256" key="2">
    <source>
        <dbReference type="PROSITE-ProRule" id="PRU00335"/>
    </source>
</evidence>
<sequence>MTKKEDRRVERTKETMRQTFKKLVKEKGYSQVKVKDIVEEANYNRTTFYVHYDGKEELAKDLIHLEMIDFEYEFCKPTRDNPLLDLTLMRPDGTDVFQYIVDNRDYYDLIVMEDRIPNIRELLLGKLQYIFQERMSFVSDKYLEINDDYFIQYRSYGICGFILEWIRNDYDASPSEMARRIINLLHIQSSLMMQLKGEV</sequence>
<dbReference type="PANTHER" id="PTHR43479:SF7">
    <property type="entry name" value="TETR-FAMILY TRANSCRIPTIONAL REGULATOR"/>
    <property type="match status" value="1"/>
</dbReference>
<dbReference type="GO" id="GO:0003677">
    <property type="term" value="F:DNA binding"/>
    <property type="evidence" value="ECO:0007669"/>
    <property type="project" value="UniProtKB-UniRule"/>
</dbReference>
<dbReference type="RefSeq" id="WP_053415080.1">
    <property type="nucleotide sequence ID" value="NZ_LILB01000001.1"/>
</dbReference>
<dbReference type="Gene3D" id="1.10.357.10">
    <property type="entry name" value="Tetracycline Repressor, domain 2"/>
    <property type="match status" value="1"/>
</dbReference>
<dbReference type="Proteomes" id="UP000036867">
    <property type="component" value="Unassembled WGS sequence"/>
</dbReference>
<dbReference type="SUPFAM" id="SSF46689">
    <property type="entry name" value="Homeodomain-like"/>
    <property type="match status" value="1"/>
</dbReference>